<organism evidence="2 3">
    <name type="scientific">Arctia plantaginis</name>
    <name type="common">Wood tiger moth</name>
    <name type="synonym">Phalaena plantaginis</name>
    <dbReference type="NCBI Taxonomy" id="874455"/>
    <lineage>
        <taxon>Eukaryota</taxon>
        <taxon>Metazoa</taxon>
        <taxon>Ecdysozoa</taxon>
        <taxon>Arthropoda</taxon>
        <taxon>Hexapoda</taxon>
        <taxon>Insecta</taxon>
        <taxon>Pterygota</taxon>
        <taxon>Neoptera</taxon>
        <taxon>Endopterygota</taxon>
        <taxon>Lepidoptera</taxon>
        <taxon>Glossata</taxon>
        <taxon>Ditrysia</taxon>
        <taxon>Noctuoidea</taxon>
        <taxon>Erebidae</taxon>
        <taxon>Arctiinae</taxon>
        <taxon>Arctia</taxon>
    </lineage>
</organism>
<gene>
    <name evidence="2" type="ORF">APLA_LOCUS14481</name>
</gene>
<evidence type="ECO:0000313" key="3">
    <source>
        <dbReference type="Proteomes" id="UP000494106"/>
    </source>
</evidence>
<evidence type="ECO:0000313" key="2">
    <source>
        <dbReference type="EMBL" id="CAB3254272.1"/>
    </source>
</evidence>
<dbReference type="AlphaFoldDB" id="A0A8S1B7Z2"/>
<evidence type="ECO:0000256" key="1">
    <source>
        <dbReference type="SAM" id="MobiDB-lite"/>
    </source>
</evidence>
<feature type="region of interest" description="Disordered" evidence="1">
    <location>
        <begin position="364"/>
        <end position="385"/>
    </location>
</feature>
<dbReference type="EMBL" id="CADEBC010000562">
    <property type="protein sequence ID" value="CAB3254272.1"/>
    <property type="molecule type" value="Genomic_DNA"/>
</dbReference>
<sequence>MSAPIQGPFSYTPPPFINEKPSYPGRRPYKVSKIPKPSNNDGLGDDDISNIVKYMSSQDLEKLLEFVQNKDQGYNKYKDRYNSNEYMQTYKRENKEFSAYEKPTSHKEEIDFLNYVTEPTFDNFLKAQETQYSKPTREHSERIRAANIPNELASFSSEQHYINSDNTASFSIPTKKHNTESIPTYLNIFTAQESQPIQTHISSHYQNKDNTNRPVPDLVFNNSVFLETNEEEKLPPPVNMREEDYESSFTNNVPKVVKPESYDVQNFGDLPLMDYNSKLHDVSSYLVPHYSVTDTKPSQAVASMVSFPSSSSSSSSLLKISPAAAHILEPIYEPAPPVSAAASQTDAHLKATKIWSYKSRGAAYTLNDDGSLTPERSRPREYKRP</sequence>
<feature type="compositionally biased region" description="Basic and acidic residues" evidence="1">
    <location>
        <begin position="375"/>
        <end position="385"/>
    </location>
</feature>
<dbReference type="Proteomes" id="UP000494106">
    <property type="component" value="Unassembled WGS sequence"/>
</dbReference>
<keyword evidence="3" id="KW-1185">Reference proteome</keyword>
<comment type="caution">
    <text evidence="2">The sequence shown here is derived from an EMBL/GenBank/DDBJ whole genome shotgun (WGS) entry which is preliminary data.</text>
</comment>
<protein>
    <submittedName>
        <fullName evidence="2">Uncharacterized protein</fullName>
    </submittedName>
</protein>
<reference evidence="2 3" key="1">
    <citation type="submission" date="2020-04" db="EMBL/GenBank/DDBJ databases">
        <authorList>
            <person name="Wallbank WR R."/>
            <person name="Pardo Diaz C."/>
            <person name="Kozak K."/>
            <person name="Martin S."/>
            <person name="Jiggins C."/>
            <person name="Moest M."/>
            <person name="Warren A I."/>
            <person name="Byers J.R.P. K."/>
            <person name="Montejo-Kovacevich G."/>
            <person name="Yen C E."/>
        </authorList>
    </citation>
    <scope>NUCLEOTIDE SEQUENCE [LARGE SCALE GENOMIC DNA]</scope>
</reference>
<feature type="region of interest" description="Disordered" evidence="1">
    <location>
        <begin position="1"/>
        <end position="46"/>
    </location>
</feature>
<proteinExistence type="predicted"/>
<dbReference type="OrthoDB" id="6919609at2759"/>
<accession>A0A8S1B7Z2</accession>
<name>A0A8S1B7Z2_ARCPL</name>